<feature type="chain" id="PRO_5021376863" evidence="1">
    <location>
        <begin position="23"/>
        <end position="282"/>
    </location>
</feature>
<protein>
    <submittedName>
        <fullName evidence="2">Uncharacterized protein</fullName>
    </submittedName>
</protein>
<evidence type="ECO:0000256" key="1">
    <source>
        <dbReference type="SAM" id="SignalP"/>
    </source>
</evidence>
<name>A0A507ZM80_9FLAO</name>
<dbReference type="PROSITE" id="PS51257">
    <property type="entry name" value="PROKAR_LIPOPROTEIN"/>
    <property type="match status" value="1"/>
</dbReference>
<accession>A0A507ZM80</accession>
<proteinExistence type="predicted"/>
<gene>
    <name evidence="2" type="ORF">FKR84_11550</name>
</gene>
<evidence type="ECO:0000313" key="2">
    <source>
        <dbReference type="EMBL" id="TQD34822.1"/>
    </source>
</evidence>
<dbReference type="AlphaFoldDB" id="A0A507ZM80"/>
<sequence>MKNIKILLFAFVASIFASSCLVDDDVAREFDESPAVVGFKNDLAAENYFSDEGAVLTNYPVVLLGNGGDGTYPTEDIVIAYEIDASSTATEGQEFDFTSNSGTLTIEAGSGFANFGIDINTGNLDPNVPTELILNLTEVIQGEAVISSVNNTLAITFVGCQSDVNEYTYNVTTTRLSDGALMGSDEENIMEIGVNNFKTESTGPYGVGNYAGGDIGGGDNGFTFIDICGQITVSSQNLVGAYSNQVFGAGSVDPETGVITITYTITYSSGDSVFESVYEPIN</sequence>
<comment type="caution">
    <text evidence="2">The sequence shown here is derived from an EMBL/GenBank/DDBJ whole genome shotgun (WGS) entry which is preliminary data.</text>
</comment>
<organism evidence="2 3">
    <name type="scientific">Haloflavibacter putidus</name>
    <dbReference type="NCBI Taxonomy" id="2576776"/>
    <lineage>
        <taxon>Bacteria</taxon>
        <taxon>Pseudomonadati</taxon>
        <taxon>Bacteroidota</taxon>
        <taxon>Flavobacteriia</taxon>
        <taxon>Flavobacteriales</taxon>
        <taxon>Flavobacteriaceae</taxon>
        <taxon>Haloflavibacter</taxon>
    </lineage>
</organism>
<dbReference type="RefSeq" id="WP_141422472.1">
    <property type="nucleotide sequence ID" value="NZ_VIAR01000013.1"/>
</dbReference>
<dbReference type="Proteomes" id="UP000317169">
    <property type="component" value="Unassembled WGS sequence"/>
</dbReference>
<keyword evidence="3" id="KW-1185">Reference proteome</keyword>
<dbReference type="EMBL" id="VIAR01000013">
    <property type="protein sequence ID" value="TQD34822.1"/>
    <property type="molecule type" value="Genomic_DNA"/>
</dbReference>
<evidence type="ECO:0000313" key="3">
    <source>
        <dbReference type="Proteomes" id="UP000317169"/>
    </source>
</evidence>
<feature type="signal peptide" evidence="1">
    <location>
        <begin position="1"/>
        <end position="22"/>
    </location>
</feature>
<dbReference type="OrthoDB" id="1453995at2"/>
<keyword evidence="1" id="KW-0732">Signal</keyword>
<reference evidence="2 3" key="1">
    <citation type="submission" date="2019-06" db="EMBL/GenBank/DDBJ databases">
        <title>Flavibacter putida gen. nov., sp. nov., a novel marine bacterium of the family Flavobacteriaceae isolated from coastal seawater.</title>
        <authorList>
            <person name="Feng X."/>
        </authorList>
    </citation>
    <scope>NUCLEOTIDE SEQUENCE [LARGE SCALE GENOMIC DNA]</scope>
    <source>
        <strain evidence="2 3">PLHSN227</strain>
    </source>
</reference>